<dbReference type="PANTHER" id="PTHR12873">
    <property type="entry name" value="T7-LIKE MITOCHONDRIAL DNA HELICASE"/>
    <property type="match status" value="1"/>
</dbReference>
<dbReference type="Pfam" id="PF13662">
    <property type="entry name" value="Toprim_4"/>
    <property type="match status" value="1"/>
</dbReference>
<accession>A0A1U7YWW4</accession>
<evidence type="ECO:0000313" key="1">
    <source>
        <dbReference type="Proteomes" id="UP000189703"/>
    </source>
</evidence>
<dbReference type="SUPFAM" id="SSF56731">
    <property type="entry name" value="DNA primase core"/>
    <property type="match status" value="1"/>
</dbReference>
<dbReference type="PANTHER" id="PTHR12873:SF0">
    <property type="entry name" value="TWINKLE MTDNA HELICASE"/>
    <property type="match status" value="1"/>
</dbReference>
<dbReference type="GO" id="GO:0043139">
    <property type="term" value="F:5'-3' DNA helicase activity"/>
    <property type="evidence" value="ECO:0007669"/>
    <property type="project" value="InterPro"/>
</dbReference>
<dbReference type="Pfam" id="PF03796">
    <property type="entry name" value="DnaB_C"/>
    <property type="match status" value="1"/>
</dbReference>
<reference evidence="2" key="1">
    <citation type="submission" date="2025-08" db="UniProtKB">
        <authorList>
            <consortium name="RefSeq"/>
        </authorList>
    </citation>
    <scope>IDENTIFICATION</scope>
</reference>
<dbReference type="SUPFAM" id="SSF52540">
    <property type="entry name" value="P-loop containing nucleoside triphosphate hydrolases"/>
    <property type="match status" value="1"/>
</dbReference>
<dbReference type="GeneID" id="104587875"/>
<dbReference type="FunCoup" id="A0A1U7YWW4">
    <property type="interactions" value="1845"/>
</dbReference>
<protein>
    <submittedName>
        <fullName evidence="2">Twinkle homolog protein, chloroplastic/mitochondrial</fullName>
    </submittedName>
</protein>
<dbReference type="KEGG" id="nnu:104587875"/>
<dbReference type="Gene3D" id="3.40.1360.10">
    <property type="match status" value="1"/>
</dbReference>
<dbReference type="InterPro" id="IPR007694">
    <property type="entry name" value="DNA_helicase_DnaB-like_C"/>
</dbReference>
<name>A0A1U7YWW4_NELNU</name>
<dbReference type="GO" id="GO:0006260">
    <property type="term" value="P:DNA replication"/>
    <property type="evidence" value="ECO:0007669"/>
    <property type="project" value="InterPro"/>
</dbReference>
<dbReference type="eggNOG" id="ENOG502QPXS">
    <property type="taxonomic scope" value="Eukaryota"/>
</dbReference>
<dbReference type="InterPro" id="IPR034154">
    <property type="entry name" value="TOPRIM_DnaG/twinkle"/>
</dbReference>
<evidence type="ECO:0000313" key="2">
    <source>
        <dbReference type="RefSeq" id="XP_010243933.1"/>
    </source>
</evidence>
<dbReference type="AlphaFoldDB" id="A0A1U7YWW4"/>
<dbReference type="InterPro" id="IPR006171">
    <property type="entry name" value="TOPRIM_dom"/>
</dbReference>
<gene>
    <name evidence="2" type="primary">LOC104587875</name>
</gene>
<dbReference type="Proteomes" id="UP000189703">
    <property type="component" value="Unplaced"/>
</dbReference>
<dbReference type="InterPro" id="IPR027417">
    <property type="entry name" value="P-loop_NTPase"/>
</dbReference>
<dbReference type="GO" id="GO:0005524">
    <property type="term" value="F:ATP binding"/>
    <property type="evidence" value="ECO:0007669"/>
    <property type="project" value="InterPro"/>
</dbReference>
<dbReference type="SMART" id="SM00493">
    <property type="entry name" value="TOPRIM"/>
    <property type="match status" value="1"/>
</dbReference>
<dbReference type="OrthoDB" id="1898560at2759"/>
<dbReference type="PROSITE" id="PS51199">
    <property type="entry name" value="SF4_HELICASE"/>
    <property type="match status" value="1"/>
</dbReference>
<dbReference type="Gene3D" id="3.40.50.300">
    <property type="entry name" value="P-loop containing nucleotide triphosphate hydrolases"/>
    <property type="match status" value="1"/>
</dbReference>
<dbReference type="GO" id="GO:0003697">
    <property type="term" value="F:single-stranded DNA binding"/>
    <property type="evidence" value="ECO:0000318"/>
    <property type="project" value="GO_Central"/>
</dbReference>
<dbReference type="RefSeq" id="XP_010243933.1">
    <property type="nucleotide sequence ID" value="XM_010245631.1"/>
</dbReference>
<keyword evidence="1" id="KW-1185">Reference proteome</keyword>
<dbReference type="InterPro" id="IPR027032">
    <property type="entry name" value="Twinkle-like"/>
</dbReference>
<proteinExistence type="predicted"/>
<dbReference type="GO" id="GO:0003678">
    <property type="term" value="F:DNA helicase activity"/>
    <property type="evidence" value="ECO:0000318"/>
    <property type="project" value="GO_Central"/>
</dbReference>
<organism evidence="1 2">
    <name type="scientific">Nelumbo nucifera</name>
    <name type="common">Sacred lotus</name>
    <dbReference type="NCBI Taxonomy" id="4432"/>
    <lineage>
        <taxon>Eukaryota</taxon>
        <taxon>Viridiplantae</taxon>
        <taxon>Streptophyta</taxon>
        <taxon>Embryophyta</taxon>
        <taxon>Tracheophyta</taxon>
        <taxon>Spermatophyta</taxon>
        <taxon>Magnoliopsida</taxon>
        <taxon>Proteales</taxon>
        <taxon>Nelumbonaceae</taxon>
        <taxon>Nelumbo</taxon>
    </lineage>
</organism>
<dbReference type="STRING" id="4432.A0A1U7YWW4"/>
<sequence>MKRSKHIQRAVGAINAPLRPPDRPLRRPLSPGDLKPFVSWPWKLVENQKVQSRASSQMVLHPHRPLHTLLSSNILMGSKNLLRSAPFTIPISFSRLHHFHTYRLLFSTSPPKPISIFHHLIVKKSGFCYMSYARVPRPVHMDYPEEETIDSIRLNALKKRLEMIGIDCTSCRPGQYNHLICPKCEGGDSMERSLSLLITQDGGSAMWTCFRAKCGWRGGAQAFPDGRAFGGANLIPKVMPKREISEESLGLEPLCDELLAYFAERMISGETLRRNAVMQKSGKQVCGAIDGKKLSLSSHGNTKIAIAFTYRQNGKLVSCKYRGVDKVFWQEKDTEKILYGLDDIKQTSDIIIVEGEIDKLSMEEAGFRNCVSVPDGAPAKVSTKELPSIEKDTKYQYLWNCKEYLDKASRIILATDADPPGQALAEELARRLGRERCWRVRWPKKDGGNVCKDANEVLSYYGPDALKEVIENAELYPIRGLFNFKDYFDEIDSYYHCSFGYELGVSTGWRALNNLYNVVPGELTIVTGVPNSGKSEWIDALLCNLNESDGWKFALCSMENKVREHARKLLEKHLKKPFFSARYGESMERMSVEELELGKEWLNDTFYLIRCEDDCLPSVKWVLELAKAVVLRHGVRGLVIDPYNELDHQRPPNQTETEYVSQMLTKIKRFAQHHACHVWFVAHPRQLHHWVGGPPNLYDISGSAHFINKCDNGIVIHRNRDPQAGPLDQVQICVRKIRNKVIGNIGDAFLSYNRTTGEFKDIDETPSKN</sequence>
<dbReference type="OMA" id="EGCKDAN"/>
<dbReference type="CDD" id="cd01029">
    <property type="entry name" value="TOPRIM_primases"/>
    <property type="match status" value="1"/>
</dbReference>